<comment type="caution">
    <text evidence="1">The sequence shown here is derived from an EMBL/GenBank/DDBJ whole genome shotgun (WGS) entry which is preliminary data.</text>
</comment>
<gene>
    <name evidence="1" type="ORF">CDAR_118331</name>
</gene>
<dbReference type="EMBL" id="BPLQ01014815">
    <property type="protein sequence ID" value="GIY83356.1"/>
    <property type="molecule type" value="Genomic_DNA"/>
</dbReference>
<accession>A0AAV4WN30</accession>
<proteinExistence type="predicted"/>
<protein>
    <recommendedName>
        <fullName evidence="3">Maturase K</fullName>
    </recommendedName>
</protein>
<evidence type="ECO:0008006" key="3">
    <source>
        <dbReference type="Google" id="ProtNLM"/>
    </source>
</evidence>
<dbReference type="Proteomes" id="UP001054837">
    <property type="component" value="Unassembled WGS sequence"/>
</dbReference>
<reference evidence="1 2" key="1">
    <citation type="submission" date="2021-06" db="EMBL/GenBank/DDBJ databases">
        <title>Caerostris darwini draft genome.</title>
        <authorList>
            <person name="Kono N."/>
            <person name="Arakawa K."/>
        </authorList>
    </citation>
    <scope>NUCLEOTIDE SEQUENCE [LARGE SCALE GENOMIC DNA]</scope>
</reference>
<evidence type="ECO:0000313" key="1">
    <source>
        <dbReference type="EMBL" id="GIY83356.1"/>
    </source>
</evidence>
<name>A0AAV4WN30_9ARAC</name>
<organism evidence="1 2">
    <name type="scientific">Caerostris darwini</name>
    <dbReference type="NCBI Taxonomy" id="1538125"/>
    <lineage>
        <taxon>Eukaryota</taxon>
        <taxon>Metazoa</taxon>
        <taxon>Ecdysozoa</taxon>
        <taxon>Arthropoda</taxon>
        <taxon>Chelicerata</taxon>
        <taxon>Arachnida</taxon>
        <taxon>Araneae</taxon>
        <taxon>Araneomorphae</taxon>
        <taxon>Entelegynae</taxon>
        <taxon>Araneoidea</taxon>
        <taxon>Araneidae</taxon>
        <taxon>Caerostris</taxon>
    </lineage>
</organism>
<keyword evidence="2" id="KW-1185">Reference proteome</keyword>
<sequence length="114" mass="13646">MTETSFCLLIHNPCSRTHVLRALFAWRKIKDFSAFYFNELMRNDISIELLLLFLLLRRKEYVRRGWVSLLETEFQRSPCVLSNLFSLRVRFCCVVALGCLREWYTKNNCSMSYC</sequence>
<dbReference type="AlphaFoldDB" id="A0AAV4WN30"/>
<evidence type="ECO:0000313" key="2">
    <source>
        <dbReference type="Proteomes" id="UP001054837"/>
    </source>
</evidence>